<dbReference type="SUPFAM" id="SSF57863">
    <property type="entry name" value="ArfGap/RecO-like zinc finger"/>
    <property type="match status" value="1"/>
</dbReference>
<dbReference type="InterPro" id="IPR022572">
    <property type="entry name" value="DNA_rep/recomb_RecO_N"/>
</dbReference>
<dbReference type="GO" id="GO:0043590">
    <property type="term" value="C:bacterial nucleoid"/>
    <property type="evidence" value="ECO:0007669"/>
    <property type="project" value="TreeGrafter"/>
</dbReference>
<dbReference type="EMBL" id="UINC01000191">
    <property type="protein sequence ID" value="SUZ50835.1"/>
    <property type="molecule type" value="Genomic_DNA"/>
</dbReference>
<reference evidence="8" key="1">
    <citation type="submission" date="2018-05" db="EMBL/GenBank/DDBJ databases">
        <authorList>
            <person name="Lanie J.A."/>
            <person name="Ng W.-L."/>
            <person name="Kazmierczak K.M."/>
            <person name="Andrzejewski T.M."/>
            <person name="Davidsen T.M."/>
            <person name="Wayne K.J."/>
            <person name="Tettelin H."/>
            <person name="Glass J.I."/>
            <person name="Rusch D."/>
            <person name="Podicherti R."/>
            <person name="Tsui H.-C.T."/>
            <person name="Winkler M.E."/>
        </authorList>
    </citation>
    <scope>NUCLEOTIDE SEQUENCE</scope>
</reference>
<evidence type="ECO:0000256" key="6">
    <source>
        <dbReference type="ARBA" id="ARBA00033409"/>
    </source>
</evidence>
<dbReference type="GO" id="GO:0006302">
    <property type="term" value="P:double-strand break repair"/>
    <property type="evidence" value="ECO:0007669"/>
    <property type="project" value="TreeGrafter"/>
</dbReference>
<sequence length="239" mass="26108">MALYRDQAVVLHTWKLGEADRILALLTAGHGQVRAVAKGVRKTRSKFGGRLEPTCHVDVQLHKGRSDLQIVTQAESLDTFTSLRSDPDRFAEASALLEVAERLAPEGEGDRRRYDMLVGALRTLDQRPSPLLVPAFFLKVLAHEGLAPALDACVRCQATEHLVAIDVGEGGVLCDDCRRGRPVSESALAVMRAVLGGHLATALEVDDARVCGEVDAVATDAIEYHLERRVRSRRVMEKA</sequence>
<dbReference type="InterPro" id="IPR012340">
    <property type="entry name" value="NA-bd_OB-fold"/>
</dbReference>
<dbReference type="Pfam" id="PF11967">
    <property type="entry name" value="RecO_N"/>
    <property type="match status" value="1"/>
</dbReference>
<dbReference type="InterPro" id="IPR042242">
    <property type="entry name" value="RecO_C"/>
</dbReference>
<dbReference type="Pfam" id="PF02565">
    <property type="entry name" value="RecO_C"/>
    <property type="match status" value="1"/>
</dbReference>
<name>A0A381N8J5_9ZZZZ</name>
<evidence type="ECO:0000256" key="4">
    <source>
        <dbReference type="ARBA" id="ARBA00023172"/>
    </source>
</evidence>
<dbReference type="Gene3D" id="6.20.220.20">
    <property type="entry name" value="Recombination protein O, zinc-binding domain"/>
    <property type="match status" value="1"/>
</dbReference>
<dbReference type="GO" id="GO:0006310">
    <property type="term" value="P:DNA recombination"/>
    <property type="evidence" value="ECO:0007669"/>
    <property type="project" value="UniProtKB-KW"/>
</dbReference>
<dbReference type="InterPro" id="IPR003717">
    <property type="entry name" value="RecO"/>
</dbReference>
<dbReference type="InterPro" id="IPR037278">
    <property type="entry name" value="ARFGAP/RecO"/>
</dbReference>
<comment type="similarity">
    <text evidence="1">Belongs to the RecO family.</text>
</comment>
<dbReference type="HAMAP" id="MF_00201">
    <property type="entry name" value="RecO"/>
    <property type="match status" value="1"/>
</dbReference>
<dbReference type="Gene3D" id="1.20.1440.120">
    <property type="entry name" value="Recombination protein O, C-terminal domain"/>
    <property type="match status" value="1"/>
</dbReference>
<feature type="domain" description="DNA replication/recombination mediator RecO N-terminal" evidence="7">
    <location>
        <begin position="1"/>
        <end position="80"/>
    </location>
</feature>
<evidence type="ECO:0000256" key="5">
    <source>
        <dbReference type="ARBA" id="ARBA00023204"/>
    </source>
</evidence>
<gene>
    <name evidence="8" type="ORF">METZ01_LOCUS3689</name>
</gene>
<dbReference type="SUPFAM" id="SSF50249">
    <property type="entry name" value="Nucleic acid-binding proteins"/>
    <property type="match status" value="1"/>
</dbReference>
<evidence type="ECO:0000256" key="3">
    <source>
        <dbReference type="ARBA" id="ARBA00022763"/>
    </source>
</evidence>
<evidence type="ECO:0000259" key="7">
    <source>
        <dbReference type="Pfam" id="PF11967"/>
    </source>
</evidence>
<dbReference type="NCBIfam" id="TIGR00613">
    <property type="entry name" value="reco"/>
    <property type="match status" value="1"/>
</dbReference>
<dbReference type="AlphaFoldDB" id="A0A381N8J5"/>
<evidence type="ECO:0000256" key="2">
    <source>
        <dbReference type="ARBA" id="ARBA00021310"/>
    </source>
</evidence>
<evidence type="ECO:0000313" key="8">
    <source>
        <dbReference type="EMBL" id="SUZ50835.1"/>
    </source>
</evidence>
<dbReference type="PANTHER" id="PTHR33991">
    <property type="entry name" value="DNA REPAIR PROTEIN RECO"/>
    <property type="match status" value="1"/>
</dbReference>
<keyword evidence="3" id="KW-0227">DNA damage</keyword>
<keyword evidence="5" id="KW-0234">DNA repair</keyword>
<dbReference type="PANTHER" id="PTHR33991:SF1">
    <property type="entry name" value="DNA REPAIR PROTEIN RECO"/>
    <property type="match status" value="1"/>
</dbReference>
<protein>
    <recommendedName>
        <fullName evidence="2">DNA repair protein RecO</fullName>
    </recommendedName>
    <alternativeName>
        <fullName evidence="6">Recombination protein O</fullName>
    </alternativeName>
</protein>
<evidence type="ECO:0000256" key="1">
    <source>
        <dbReference type="ARBA" id="ARBA00007452"/>
    </source>
</evidence>
<keyword evidence="4" id="KW-0233">DNA recombination</keyword>
<accession>A0A381N8J5</accession>
<organism evidence="8">
    <name type="scientific">marine metagenome</name>
    <dbReference type="NCBI Taxonomy" id="408172"/>
    <lineage>
        <taxon>unclassified sequences</taxon>
        <taxon>metagenomes</taxon>
        <taxon>ecological metagenomes</taxon>
    </lineage>
</organism>
<dbReference type="Gene3D" id="2.40.50.140">
    <property type="entry name" value="Nucleic acid-binding proteins"/>
    <property type="match status" value="1"/>
</dbReference>
<proteinExistence type="inferred from homology"/>